<evidence type="ECO:0000256" key="1">
    <source>
        <dbReference type="ARBA" id="ARBA00004651"/>
    </source>
</evidence>
<evidence type="ECO:0000313" key="9">
    <source>
        <dbReference type="Proteomes" id="UP001259982"/>
    </source>
</evidence>
<evidence type="ECO:0000256" key="3">
    <source>
        <dbReference type="ARBA" id="ARBA00022692"/>
    </source>
</evidence>
<dbReference type="NCBIfam" id="TIGR00765">
    <property type="entry name" value="yihY_not_rbn"/>
    <property type="match status" value="1"/>
</dbReference>
<sequence>MIRNLVQQAEDWVWGTPPADLTVPRRWAVIAARLVHVLIRDIFDGQITMRAMGLVYTTLLSLVPLLALSFSLLKAFGIHNALQPVLLRFLAPIGDGAAEIAETIIGFVENIKVGVLGVVGLGLLLYGVISLIQKVEGGCNYIWQVRQPRSLGRRFSEYLSVLIVGPLVILSATSMTASVTSNALVQQIAAIEPFGTTLLLVGKLLPFFLYSAGFTFLFLFMPNTRVRLLPAAAGGMFSGVLWQTASLAFASFASGASNVNAIYSSFALLIFLLIWLYVSWLIMLLGCRVAFLLQHPEQLNRGDYPPRLGAAREESLALQIMAQIGHRYIGARPPWQQDELAHHLHAVPAHVYDIVDRLTRAGLLAETGPNDSGVLPRRDIDSLTVDTVLEAVRTSKEALIVAPREDRVQQRVAETLRQLQDARSSALAGMTIRQLAADGAETVPSPAPVAPHQQAEESV</sequence>
<dbReference type="RefSeq" id="WP_311660044.1">
    <property type="nucleotide sequence ID" value="NZ_JAVRHY010000016.1"/>
</dbReference>
<evidence type="ECO:0000256" key="4">
    <source>
        <dbReference type="ARBA" id="ARBA00022989"/>
    </source>
</evidence>
<feature type="transmembrane region" description="Helical" evidence="7">
    <location>
        <begin position="262"/>
        <end position="291"/>
    </location>
</feature>
<keyword evidence="2" id="KW-1003">Cell membrane</keyword>
<keyword evidence="3 7" id="KW-0812">Transmembrane</keyword>
<comment type="caution">
    <text evidence="8">The sequence shown here is derived from an EMBL/GenBank/DDBJ whole genome shotgun (WGS) entry which is preliminary data.</text>
</comment>
<feature type="transmembrane region" description="Helical" evidence="7">
    <location>
        <begin position="197"/>
        <end position="221"/>
    </location>
</feature>
<keyword evidence="5 7" id="KW-0472">Membrane</keyword>
<keyword evidence="4 7" id="KW-1133">Transmembrane helix</keyword>
<feature type="transmembrane region" description="Helical" evidence="7">
    <location>
        <begin position="113"/>
        <end position="132"/>
    </location>
</feature>
<dbReference type="InterPro" id="IPR036390">
    <property type="entry name" value="WH_DNA-bd_sf"/>
</dbReference>
<feature type="region of interest" description="Disordered" evidence="6">
    <location>
        <begin position="437"/>
        <end position="459"/>
    </location>
</feature>
<evidence type="ECO:0000256" key="2">
    <source>
        <dbReference type="ARBA" id="ARBA00022475"/>
    </source>
</evidence>
<protein>
    <submittedName>
        <fullName evidence="8">YihY/virulence factor BrkB family protein</fullName>
    </submittedName>
</protein>
<name>A0ABU3BDW5_9GAMM</name>
<dbReference type="Pfam" id="PF03631">
    <property type="entry name" value="Virul_fac_BrkB"/>
    <property type="match status" value="1"/>
</dbReference>
<comment type="subcellular location">
    <subcellularLocation>
        <location evidence="1">Cell membrane</location>
        <topology evidence="1">Multi-pass membrane protein</topology>
    </subcellularLocation>
</comment>
<evidence type="ECO:0000256" key="6">
    <source>
        <dbReference type="SAM" id="MobiDB-lite"/>
    </source>
</evidence>
<evidence type="ECO:0000313" key="8">
    <source>
        <dbReference type="EMBL" id="MDT0619546.1"/>
    </source>
</evidence>
<evidence type="ECO:0000256" key="5">
    <source>
        <dbReference type="ARBA" id="ARBA00023136"/>
    </source>
</evidence>
<dbReference type="EMBL" id="JAVRHY010000016">
    <property type="protein sequence ID" value="MDT0619546.1"/>
    <property type="molecule type" value="Genomic_DNA"/>
</dbReference>
<proteinExistence type="predicted"/>
<dbReference type="PANTHER" id="PTHR30213:SF0">
    <property type="entry name" value="UPF0761 MEMBRANE PROTEIN YIHY"/>
    <property type="match status" value="1"/>
</dbReference>
<feature type="transmembrane region" description="Helical" evidence="7">
    <location>
        <begin position="53"/>
        <end position="73"/>
    </location>
</feature>
<dbReference type="Gene3D" id="1.10.10.10">
    <property type="entry name" value="Winged helix-like DNA-binding domain superfamily/Winged helix DNA-binding domain"/>
    <property type="match status" value="1"/>
</dbReference>
<dbReference type="InterPro" id="IPR036388">
    <property type="entry name" value="WH-like_DNA-bd_sf"/>
</dbReference>
<accession>A0ABU3BDW5</accession>
<dbReference type="PANTHER" id="PTHR30213">
    <property type="entry name" value="INNER MEMBRANE PROTEIN YHJD"/>
    <property type="match status" value="1"/>
</dbReference>
<dbReference type="InterPro" id="IPR017039">
    <property type="entry name" value="Virul_fac_BrkB"/>
</dbReference>
<dbReference type="Proteomes" id="UP001259982">
    <property type="component" value="Unassembled WGS sequence"/>
</dbReference>
<organism evidence="8 9">
    <name type="scientific">Spectribacter acetivorans</name>
    <dbReference type="NCBI Taxonomy" id="3075603"/>
    <lineage>
        <taxon>Bacteria</taxon>
        <taxon>Pseudomonadati</taxon>
        <taxon>Pseudomonadota</taxon>
        <taxon>Gammaproteobacteria</taxon>
        <taxon>Salinisphaerales</taxon>
        <taxon>Salinisphaeraceae</taxon>
        <taxon>Spectribacter</taxon>
    </lineage>
</organism>
<reference evidence="8 9" key="1">
    <citation type="submission" date="2023-09" db="EMBL/GenBank/DDBJ databases">
        <authorList>
            <person name="Rey-Velasco X."/>
        </authorList>
    </citation>
    <scope>NUCLEOTIDE SEQUENCE [LARGE SCALE GENOMIC DNA]</scope>
    <source>
        <strain evidence="8 9">P385</strain>
    </source>
</reference>
<keyword evidence="9" id="KW-1185">Reference proteome</keyword>
<gene>
    <name evidence="8" type="ORF">RM531_13790</name>
</gene>
<evidence type="ECO:0000256" key="7">
    <source>
        <dbReference type="SAM" id="Phobius"/>
    </source>
</evidence>
<feature type="transmembrane region" description="Helical" evidence="7">
    <location>
        <begin position="158"/>
        <end position="177"/>
    </location>
</feature>
<dbReference type="SUPFAM" id="SSF46785">
    <property type="entry name" value="Winged helix' DNA-binding domain"/>
    <property type="match status" value="1"/>
</dbReference>
<feature type="transmembrane region" description="Helical" evidence="7">
    <location>
        <begin position="228"/>
        <end position="250"/>
    </location>
</feature>